<accession>A0A8X6P9F5</accession>
<evidence type="ECO:0000313" key="2">
    <source>
        <dbReference type="Proteomes" id="UP000887013"/>
    </source>
</evidence>
<keyword evidence="2" id="KW-1185">Reference proteome</keyword>
<dbReference type="EMBL" id="BMAW01018551">
    <property type="protein sequence ID" value="GFT58890.1"/>
    <property type="molecule type" value="Genomic_DNA"/>
</dbReference>
<organism evidence="1 2">
    <name type="scientific">Nephila pilipes</name>
    <name type="common">Giant wood spider</name>
    <name type="synonym">Nephila maculata</name>
    <dbReference type="NCBI Taxonomy" id="299642"/>
    <lineage>
        <taxon>Eukaryota</taxon>
        <taxon>Metazoa</taxon>
        <taxon>Ecdysozoa</taxon>
        <taxon>Arthropoda</taxon>
        <taxon>Chelicerata</taxon>
        <taxon>Arachnida</taxon>
        <taxon>Araneae</taxon>
        <taxon>Araneomorphae</taxon>
        <taxon>Entelegynae</taxon>
        <taxon>Araneoidea</taxon>
        <taxon>Nephilidae</taxon>
        <taxon>Nephila</taxon>
    </lineage>
</organism>
<proteinExistence type="predicted"/>
<dbReference type="Proteomes" id="UP000887013">
    <property type="component" value="Unassembled WGS sequence"/>
</dbReference>
<reference evidence="1" key="1">
    <citation type="submission" date="2020-08" db="EMBL/GenBank/DDBJ databases">
        <title>Multicomponent nature underlies the extraordinary mechanical properties of spider dragline silk.</title>
        <authorList>
            <person name="Kono N."/>
            <person name="Nakamura H."/>
            <person name="Mori M."/>
            <person name="Yoshida Y."/>
            <person name="Ohtoshi R."/>
            <person name="Malay A.D."/>
            <person name="Moran D.A.P."/>
            <person name="Tomita M."/>
            <person name="Numata K."/>
            <person name="Arakawa K."/>
        </authorList>
    </citation>
    <scope>NUCLEOTIDE SEQUENCE</scope>
</reference>
<evidence type="ECO:0000313" key="1">
    <source>
        <dbReference type="EMBL" id="GFT58890.1"/>
    </source>
</evidence>
<gene>
    <name evidence="1" type="ORF">NPIL_447271</name>
</gene>
<comment type="caution">
    <text evidence="1">The sequence shown here is derived from an EMBL/GenBank/DDBJ whole genome shotgun (WGS) entry which is preliminary data.</text>
</comment>
<sequence>MFLALDLDVQFDGFESRCNFTAKKKFRPREKSSIPTVQSLIILSMCESFDLEAQLLSRPGRNYVDSKQNRKAKPPPVVRSFMVYKMCLTLDISVKPDTEMQFD</sequence>
<protein>
    <submittedName>
        <fullName evidence="1">Uncharacterized protein</fullName>
    </submittedName>
</protein>
<name>A0A8X6P9F5_NEPPI</name>
<dbReference type="AlphaFoldDB" id="A0A8X6P9F5"/>